<accession>A0A4R0L2E6</accession>
<dbReference type="RefSeq" id="WP_131352025.1">
    <property type="nucleotide sequence ID" value="NZ_SJKB01000001.1"/>
</dbReference>
<gene>
    <name evidence="2" type="ORF">E0H73_05400</name>
</gene>
<sequence>MRREHPGLVIALAAGLVASAVLVPTSLATGIRQGDGTDDTDPAVVTTWNAIAERTIVTENATPVPVSGQYFGFVSIAVYDAVVTIEGHYRPFLKQPRAEAHASTQAAAATAAYRVLSHYFPASARQLEADYSASLSDVSSGPAKARGQEVGQAAADALIAARRNDGRDAARSLDVASGPGRWRPTNGEPMRVPWLGFVRPLVLKSPKQVEVPGPDPLDSEAYARELAEVTKKGAKDGSSRTAEQTETALFWSANPVAQYQQALRDKVTRRGMDTVTSARAFALLGTSTADALVACWRAKYDYAFWRPGTAIHLADTDGNGGTTSDPDWKPLVATPPDPEYVSSHACITGAATETFRRLFGGRSLDLYVSSPVTSTTRHFDSVLLLDDETRSSQVWQGLQFREAVDDGNRLGHQVANWVANHQFR</sequence>
<reference evidence="2 3" key="1">
    <citation type="submission" date="2019-02" db="EMBL/GenBank/DDBJ databases">
        <title>Kribbella capetownensis sp. nov. and Kribbella speibonae sp. nov., isolated from soil.</title>
        <authorList>
            <person name="Curtis S.M."/>
            <person name="Norton I."/>
            <person name="Everest G.J."/>
            <person name="Meyers P.R."/>
        </authorList>
    </citation>
    <scope>NUCLEOTIDE SEQUENCE [LARGE SCALE GENOMIC DNA]</scope>
    <source>
        <strain evidence="2 3">NRRL B-24813</strain>
    </source>
</reference>
<evidence type="ECO:0000256" key="1">
    <source>
        <dbReference type="SAM" id="MobiDB-lite"/>
    </source>
</evidence>
<feature type="region of interest" description="Disordered" evidence="1">
    <location>
        <begin position="168"/>
        <end position="187"/>
    </location>
</feature>
<name>A0A4R0L2E6_9ACTN</name>
<dbReference type="AlphaFoldDB" id="A0A4R0L2E6"/>
<dbReference type="CDD" id="cd03398">
    <property type="entry name" value="PAP2_haloperoxidase"/>
    <property type="match status" value="1"/>
</dbReference>
<proteinExistence type="predicted"/>
<dbReference type="InterPro" id="IPR036938">
    <property type="entry name" value="PAP2/HPO_sf"/>
</dbReference>
<dbReference type="Gene3D" id="1.10.606.20">
    <property type="match status" value="1"/>
</dbReference>
<dbReference type="Proteomes" id="UP000291144">
    <property type="component" value="Unassembled WGS sequence"/>
</dbReference>
<dbReference type="PANTHER" id="PTHR34599:SF1">
    <property type="entry name" value="PHOSPHATIDIC ACID PHOSPHATASE TYPE 2_HALOPEROXIDASE DOMAIN-CONTAINING PROTEIN"/>
    <property type="match status" value="1"/>
</dbReference>
<evidence type="ECO:0000313" key="2">
    <source>
        <dbReference type="EMBL" id="TCC66324.1"/>
    </source>
</evidence>
<evidence type="ECO:0000313" key="3">
    <source>
        <dbReference type="Proteomes" id="UP000291144"/>
    </source>
</evidence>
<dbReference type="SUPFAM" id="SSF48317">
    <property type="entry name" value="Acid phosphatase/Vanadium-dependent haloperoxidase"/>
    <property type="match status" value="1"/>
</dbReference>
<evidence type="ECO:0008006" key="4">
    <source>
        <dbReference type="Google" id="ProtNLM"/>
    </source>
</evidence>
<organism evidence="2 3">
    <name type="scientific">Kribbella pittospori</name>
    <dbReference type="NCBI Taxonomy" id="722689"/>
    <lineage>
        <taxon>Bacteria</taxon>
        <taxon>Bacillati</taxon>
        <taxon>Actinomycetota</taxon>
        <taxon>Actinomycetes</taxon>
        <taxon>Propionibacteriales</taxon>
        <taxon>Kribbellaceae</taxon>
        <taxon>Kribbella</taxon>
    </lineage>
</organism>
<comment type="caution">
    <text evidence="2">The sequence shown here is derived from an EMBL/GenBank/DDBJ whole genome shotgun (WGS) entry which is preliminary data.</text>
</comment>
<dbReference type="OrthoDB" id="103227at2"/>
<dbReference type="EMBL" id="SJKB01000001">
    <property type="protein sequence ID" value="TCC66324.1"/>
    <property type="molecule type" value="Genomic_DNA"/>
</dbReference>
<dbReference type="InterPro" id="IPR052559">
    <property type="entry name" value="V-haloperoxidase"/>
</dbReference>
<keyword evidence="3" id="KW-1185">Reference proteome</keyword>
<dbReference type="PANTHER" id="PTHR34599">
    <property type="entry name" value="PEROXIDASE-RELATED"/>
    <property type="match status" value="1"/>
</dbReference>
<protein>
    <recommendedName>
        <fullName evidence="4">PA-phosphatase</fullName>
    </recommendedName>
</protein>